<dbReference type="Proteomes" id="UP000789920">
    <property type="component" value="Unassembled WGS sequence"/>
</dbReference>
<proteinExistence type="predicted"/>
<sequence>EAEEEAERTANDKRQKKNGYPTTDSTGDREGAEAENSQAEERGKGPYEDGTTT</sequence>
<evidence type="ECO:0000313" key="1">
    <source>
        <dbReference type="EMBL" id="CAG8809581.1"/>
    </source>
</evidence>
<reference evidence="1" key="1">
    <citation type="submission" date="2021-06" db="EMBL/GenBank/DDBJ databases">
        <authorList>
            <person name="Kallberg Y."/>
            <person name="Tangrot J."/>
            <person name="Rosling A."/>
        </authorList>
    </citation>
    <scope>NUCLEOTIDE SEQUENCE</scope>
    <source>
        <strain evidence="1">MA461A</strain>
    </source>
</reference>
<name>A0ACA9RSZ2_9GLOM</name>
<comment type="caution">
    <text evidence="1">The sequence shown here is derived from an EMBL/GenBank/DDBJ whole genome shotgun (WGS) entry which is preliminary data.</text>
</comment>
<organism evidence="1 2">
    <name type="scientific">Racocetra persica</name>
    <dbReference type="NCBI Taxonomy" id="160502"/>
    <lineage>
        <taxon>Eukaryota</taxon>
        <taxon>Fungi</taxon>
        <taxon>Fungi incertae sedis</taxon>
        <taxon>Mucoromycota</taxon>
        <taxon>Glomeromycotina</taxon>
        <taxon>Glomeromycetes</taxon>
        <taxon>Diversisporales</taxon>
        <taxon>Gigasporaceae</taxon>
        <taxon>Racocetra</taxon>
    </lineage>
</organism>
<feature type="non-terminal residue" evidence="1">
    <location>
        <position position="53"/>
    </location>
</feature>
<gene>
    <name evidence="1" type="ORF">RPERSI_LOCUS22893</name>
</gene>
<dbReference type="EMBL" id="CAJVQC010070286">
    <property type="protein sequence ID" value="CAG8809581.1"/>
    <property type="molecule type" value="Genomic_DNA"/>
</dbReference>
<feature type="non-terminal residue" evidence="1">
    <location>
        <position position="1"/>
    </location>
</feature>
<protein>
    <submittedName>
        <fullName evidence="1">28222_t:CDS:1</fullName>
    </submittedName>
</protein>
<evidence type="ECO:0000313" key="2">
    <source>
        <dbReference type="Proteomes" id="UP000789920"/>
    </source>
</evidence>
<keyword evidence="2" id="KW-1185">Reference proteome</keyword>
<accession>A0ACA9RSZ2</accession>